<evidence type="ECO:0000313" key="2">
    <source>
        <dbReference type="Proteomes" id="UP000299102"/>
    </source>
</evidence>
<comment type="caution">
    <text evidence="1">The sequence shown here is derived from an EMBL/GenBank/DDBJ whole genome shotgun (WGS) entry which is preliminary data.</text>
</comment>
<dbReference type="EMBL" id="BGZK01006254">
    <property type="protein sequence ID" value="GBP17275.1"/>
    <property type="molecule type" value="Genomic_DNA"/>
</dbReference>
<proteinExistence type="predicted"/>
<organism evidence="1 2">
    <name type="scientific">Eumeta variegata</name>
    <name type="common">Bagworm moth</name>
    <name type="synonym">Eumeta japonica</name>
    <dbReference type="NCBI Taxonomy" id="151549"/>
    <lineage>
        <taxon>Eukaryota</taxon>
        <taxon>Metazoa</taxon>
        <taxon>Ecdysozoa</taxon>
        <taxon>Arthropoda</taxon>
        <taxon>Hexapoda</taxon>
        <taxon>Insecta</taxon>
        <taxon>Pterygota</taxon>
        <taxon>Neoptera</taxon>
        <taxon>Endopterygota</taxon>
        <taxon>Lepidoptera</taxon>
        <taxon>Glossata</taxon>
        <taxon>Ditrysia</taxon>
        <taxon>Tineoidea</taxon>
        <taxon>Psychidae</taxon>
        <taxon>Oiketicinae</taxon>
        <taxon>Eumeta</taxon>
    </lineage>
</organism>
<reference evidence="1 2" key="1">
    <citation type="journal article" date="2019" name="Commun. Biol.">
        <title>The bagworm genome reveals a unique fibroin gene that provides high tensile strength.</title>
        <authorList>
            <person name="Kono N."/>
            <person name="Nakamura H."/>
            <person name="Ohtoshi R."/>
            <person name="Tomita M."/>
            <person name="Numata K."/>
            <person name="Arakawa K."/>
        </authorList>
    </citation>
    <scope>NUCLEOTIDE SEQUENCE [LARGE SCALE GENOMIC DNA]</scope>
</reference>
<keyword evidence="2" id="KW-1185">Reference proteome</keyword>
<dbReference type="Proteomes" id="UP000299102">
    <property type="component" value="Unassembled WGS sequence"/>
</dbReference>
<protein>
    <submittedName>
        <fullName evidence="1">Uncharacterized protein</fullName>
    </submittedName>
</protein>
<accession>A0A4C1TTD5</accession>
<evidence type="ECO:0000313" key="1">
    <source>
        <dbReference type="EMBL" id="GBP17275.1"/>
    </source>
</evidence>
<dbReference type="AlphaFoldDB" id="A0A4C1TTD5"/>
<name>A0A4C1TTD5_EUMVA</name>
<gene>
    <name evidence="1" type="ORF">EVAR_91334_1</name>
</gene>
<dbReference type="OrthoDB" id="8193306at2759"/>
<sequence length="154" mass="17780">MRHGADVLPGYKHITQAKINSRPLRTEFTEVSAKANLQDLMDHTAKRLLESLPENEKKLTPTVHKILAHGKDIIEYQSLPIGELSEEAQESLNKFYKKYRLQNTFKASRVKQIEDLFNMLAASSDPLISSLRHVKSRKELQWNYTSEMISLLIF</sequence>